<proteinExistence type="predicted"/>
<dbReference type="eggNOG" id="COG1960">
    <property type="taxonomic scope" value="Bacteria"/>
</dbReference>
<evidence type="ECO:0000256" key="2">
    <source>
        <dbReference type="ARBA" id="ARBA00023002"/>
    </source>
</evidence>
<gene>
    <name evidence="5" type="primary">soxC5</name>
    <name evidence="5" type="ORF">PFLCHA0_c42180</name>
</gene>
<dbReference type="InterPro" id="IPR013786">
    <property type="entry name" value="AcylCoA_DH/ox_N"/>
</dbReference>
<dbReference type="InterPro" id="IPR037069">
    <property type="entry name" value="AcylCoA_DH/ox_N_sf"/>
</dbReference>
<keyword evidence="1" id="KW-0285">Flavoprotein</keyword>
<feature type="domain" description="Acyl-CoA dehydrogenase C-terminal" evidence="4">
    <location>
        <begin position="277"/>
        <end position="412"/>
    </location>
</feature>
<dbReference type="Pfam" id="PF02771">
    <property type="entry name" value="Acyl-CoA_dh_N"/>
    <property type="match status" value="1"/>
</dbReference>
<dbReference type="PANTHER" id="PTHR43884:SF12">
    <property type="entry name" value="ISOVALERYL-COA DEHYDROGENASE, MITOCHONDRIAL-RELATED"/>
    <property type="match status" value="1"/>
</dbReference>
<name>A0A2C9EQP2_PSEPH</name>
<organism evidence="5 6">
    <name type="scientific">Pseudomonas protegens (strain DSM 19095 / LMG 27888 / CFBP 6595 / CHA0)</name>
    <dbReference type="NCBI Taxonomy" id="1124983"/>
    <lineage>
        <taxon>Bacteria</taxon>
        <taxon>Pseudomonadati</taxon>
        <taxon>Pseudomonadota</taxon>
        <taxon>Gammaproteobacteria</taxon>
        <taxon>Pseudomonadales</taxon>
        <taxon>Pseudomonadaceae</taxon>
        <taxon>Pseudomonas</taxon>
    </lineage>
</organism>
<dbReference type="Gene3D" id="2.40.110.10">
    <property type="entry name" value="Butyryl-CoA Dehydrogenase, subunit A, domain 2"/>
    <property type="match status" value="1"/>
</dbReference>
<dbReference type="GO" id="GO:0006552">
    <property type="term" value="P:L-leucine catabolic process"/>
    <property type="evidence" value="ECO:0007669"/>
    <property type="project" value="TreeGrafter"/>
</dbReference>
<dbReference type="InterPro" id="IPR036250">
    <property type="entry name" value="AcylCo_DH-like_C"/>
</dbReference>
<protein>
    <submittedName>
        <fullName evidence="5">Dibenzothiophene desulfurization enzyme C</fullName>
    </submittedName>
</protein>
<dbReference type="Proteomes" id="UP000013940">
    <property type="component" value="Chromosome"/>
</dbReference>
<accession>A0A2C9EQP2</accession>
<reference evidence="6" key="1">
    <citation type="journal article" date="2014" name="Genome Announc.">
        <title>Full-genome sequence of the plant growth-promoting bacterium Pseudomonas protegens CHA0.</title>
        <authorList>
            <person name="Jousset A."/>
            <person name="Schuldes J."/>
            <person name="Keel C."/>
            <person name="Maurhofer M."/>
            <person name="Daniel R."/>
            <person name="Scheu S."/>
            <person name="Thuermer A."/>
        </authorList>
    </citation>
    <scope>NUCLEOTIDE SEQUENCE [LARGE SCALE GENOMIC DNA]</scope>
    <source>
        <strain evidence="6">DSM 19095 / LMG 27888 / CFBP 6595 / CHA0</strain>
    </source>
</reference>
<sequence>MLLQEPACRRRRSSGPLRWQASSCSSQHLFPAATTATNEEHRVTAKPQSALLSPLQTARQLAAEFALTAVERDERGGTPKAERDALRQSGLLALSIPSQFGGLGAPWSETLNIVREFARVDSSIAHVFGFHHLMLATVRLFAKPEQWQPWFEQTARKNWFWGNALNPLDTRTVVRNLGGWREFSGKKSFCSGASDSEMLIASAVDESNGGKLLIAAIPSGRSGITLHHDWNNIGQRQTDSGSATFERVRVEESELLLDPGPLSTPFACLRPLIAQLTFTHMFLGIAEGAFEEARQYTLGETRVWHKSSAQDVRQDPYILSHYGEFWVALEGIRLLVERAAALLDQAWAKGPALSAEERGHLATAIATAKVAASRQGLELCSRLFEVTGARSTHASLGLDRHWRNLRTQTLHDPLDYKLHELGDWALNQSLPTPTFYS</sequence>
<dbReference type="SUPFAM" id="SSF56645">
    <property type="entry name" value="Acyl-CoA dehydrogenase NM domain-like"/>
    <property type="match status" value="1"/>
</dbReference>
<feature type="domain" description="Acyl-CoA dehydrogenase/oxidase N-terminal" evidence="3">
    <location>
        <begin position="56"/>
        <end position="156"/>
    </location>
</feature>
<dbReference type="InterPro" id="IPR046373">
    <property type="entry name" value="Acyl-CoA_Oxase/DH_mid-dom_sf"/>
</dbReference>
<dbReference type="EMBL" id="CP003190">
    <property type="protein sequence ID" value="AGL85977.1"/>
    <property type="molecule type" value="Genomic_DNA"/>
</dbReference>
<dbReference type="GO" id="GO:0008470">
    <property type="term" value="F:3-methylbutanoyl-CoA dehydrogenase activity"/>
    <property type="evidence" value="ECO:0007669"/>
    <property type="project" value="TreeGrafter"/>
</dbReference>
<dbReference type="KEGG" id="pprc:PFLCHA0_c42180"/>
<keyword evidence="2" id="KW-0560">Oxidoreductase</keyword>
<dbReference type="PANTHER" id="PTHR43884">
    <property type="entry name" value="ACYL-COA DEHYDROGENASE"/>
    <property type="match status" value="1"/>
</dbReference>
<evidence type="ECO:0000313" key="5">
    <source>
        <dbReference type="EMBL" id="AGL85977.1"/>
    </source>
</evidence>
<dbReference type="CDD" id="cd01163">
    <property type="entry name" value="DszC"/>
    <property type="match status" value="1"/>
</dbReference>
<dbReference type="FunFam" id="2.40.110.10:FF:000020">
    <property type="entry name" value="Putative acyl-CoA dehydrogenase YdbM"/>
    <property type="match status" value="1"/>
</dbReference>
<evidence type="ECO:0000313" key="6">
    <source>
        <dbReference type="Proteomes" id="UP000013940"/>
    </source>
</evidence>
<dbReference type="InterPro" id="IPR013107">
    <property type="entry name" value="Acyl-CoA_DH_C"/>
</dbReference>
<evidence type="ECO:0000259" key="3">
    <source>
        <dbReference type="Pfam" id="PF02771"/>
    </source>
</evidence>
<dbReference type="InterPro" id="IPR009100">
    <property type="entry name" value="AcylCoA_DH/oxidase_NM_dom_sf"/>
</dbReference>
<dbReference type="Gene3D" id="1.20.140.10">
    <property type="entry name" value="Butyryl-CoA Dehydrogenase, subunit A, domain 3"/>
    <property type="match status" value="1"/>
</dbReference>
<dbReference type="AlphaFoldDB" id="A0A2C9EQP2"/>
<dbReference type="PIRSF" id="PIRSF016578">
    <property type="entry name" value="HsaA"/>
    <property type="match status" value="1"/>
</dbReference>
<evidence type="ECO:0000259" key="4">
    <source>
        <dbReference type="Pfam" id="PF08028"/>
    </source>
</evidence>
<dbReference type="Gene3D" id="1.10.540.10">
    <property type="entry name" value="Acyl-CoA dehydrogenase/oxidase, N-terminal domain"/>
    <property type="match status" value="1"/>
</dbReference>
<dbReference type="SUPFAM" id="SSF47203">
    <property type="entry name" value="Acyl-CoA dehydrogenase C-terminal domain-like"/>
    <property type="match status" value="1"/>
</dbReference>
<dbReference type="HOGENOM" id="CLU_018204_10_0_6"/>
<dbReference type="Pfam" id="PF08028">
    <property type="entry name" value="Acyl-CoA_dh_2"/>
    <property type="match status" value="1"/>
</dbReference>
<dbReference type="GO" id="GO:0050660">
    <property type="term" value="F:flavin adenine dinucleotide binding"/>
    <property type="evidence" value="ECO:0007669"/>
    <property type="project" value="InterPro"/>
</dbReference>
<evidence type="ECO:0000256" key="1">
    <source>
        <dbReference type="ARBA" id="ARBA00022630"/>
    </source>
</evidence>